<evidence type="ECO:0000313" key="1">
    <source>
        <dbReference type="EMBL" id="VDN66214.1"/>
    </source>
</evidence>
<name>A0A653BCS0_ECTOL</name>
<dbReference type="EMBL" id="LR130779">
    <property type="protein sequence ID" value="VDN66214.1"/>
    <property type="molecule type" value="Genomic_DNA"/>
</dbReference>
<dbReference type="PANTHER" id="PTHR33840">
    <property type="match status" value="1"/>
</dbReference>
<dbReference type="PANTHER" id="PTHR33840:SF1">
    <property type="entry name" value="TLE1 PHOSPHOLIPASE DOMAIN-CONTAINING PROTEIN"/>
    <property type="match status" value="1"/>
</dbReference>
<dbReference type="AlphaFoldDB" id="A0A653BCS0"/>
<protein>
    <submittedName>
        <fullName evidence="1">Uncharacterized protein</fullName>
    </submittedName>
</protein>
<organism evidence="1">
    <name type="scientific">Ectopseudomonas oleovorans</name>
    <name type="common">Pseudomonas oleovorans</name>
    <dbReference type="NCBI Taxonomy" id="301"/>
    <lineage>
        <taxon>Bacteria</taxon>
        <taxon>Pseudomonadati</taxon>
        <taxon>Pseudomonadota</taxon>
        <taxon>Gammaproteobacteria</taxon>
        <taxon>Pseudomonadales</taxon>
        <taxon>Pseudomonadaceae</taxon>
        <taxon>Ectopseudomonas</taxon>
    </lineage>
</organism>
<reference evidence="1" key="1">
    <citation type="submission" date="2018-11" db="EMBL/GenBank/DDBJ databases">
        <authorList>
            <consortium name="Genoscope - CEA"/>
            <person name="William W."/>
        </authorList>
    </citation>
    <scope>NUCLEOTIDE SEQUENCE [LARGE SCALE GENOMIC DNA]</scope>
    <source>
        <strain evidence="1">T9AD</strain>
    </source>
</reference>
<proteinExistence type="predicted"/>
<gene>
    <name evidence="1" type="ORF">POT9AD_5239</name>
</gene>
<accession>A0A653BCS0</accession>
<sequence>MSNTIAEQAAAMSARCNPAQRSSHIAPCEHTLRIGFFFDGFGRHRIKDMQTGRVSNIAKLFLVHKFDQPNQPQDPLFSYRKFYASGLGEDFSADLNLIANSGLASFESTASDIPADAVKDEAIETAKDILDAKRSWWERISRDLKALLQKPVKAGKLLKGALIDASVELLAPVRDNAFVAELLKTGADTRIEGAIDFINDAIHKIEAQTGRPLLKRIELTVYGFDYGATLARAFLHELLSREPQPDDGTYSYQGKTLTILFAGLFDGVDRSHVDLPYLPLPVRTVLDDGGPLPEHVKQALHLVAAHERRFYRRARLLGSSKANWREKWMPGVSEDIGGSLLAGEQKPSAELALVSLHEMYHAARRAGAPFPSLDQLYEIDADTASLFIFNDHFEQASAKGLSRHYEREAQASIAELKGVKPFYAVAPMRPQELLFAAHMRLYIRWLAALWRPYQERLRQLAEEEDHLHASELGSMSGMLGISRESAAQRDARARRLQAITDERAKLRADFGWLEEVDEEANDMRLALRNPTQEWRAAGTREQADIWLVLLSEWFNKNPREVSEHMHRLFGHFVHDRLVFSTVQRSAQQFQGQRFFALRGFDVAS</sequence>